<comment type="caution">
    <text evidence="1">The sequence shown here is derived from an EMBL/GenBank/DDBJ whole genome shotgun (WGS) entry which is preliminary data.</text>
</comment>
<keyword evidence="2" id="KW-1185">Reference proteome</keyword>
<evidence type="ECO:0008006" key="3">
    <source>
        <dbReference type="Google" id="ProtNLM"/>
    </source>
</evidence>
<dbReference type="SUPFAM" id="SSF52980">
    <property type="entry name" value="Restriction endonuclease-like"/>
    <property type="match status" value="1"/>
</dbReference>
<dbReference type="RefSeq" id="WP_344717482.1">
    <property type="nucleotide sequence ID" value="NZ_BAAAUS010000001.1"/>
</dbReference>
<gene>
    <name evidence="1" type="ORF">ACFSJD_43295</name>
</gene>
<accession>A0ABW4FE74</accession>
<dbReference type="EMBL" id="JBHUCO010000082">
    <property type="protein sequence ID" value="MFD1524375.1"/>
    <property type="molecule type" value="Genomic_DNA"/>
</dbReference>
<dbReference type="InterPro" id="IPR011335">
    <property type="entry name" value="Restrct_endonuc-II-like"/>
</dbReference>
<name>A0ABW4FE74_9PSEU</name>
<dbReference type="Proteomes" id="UP001597114">
    <property type="component" value="Unassembled WGS sequence"/>
</dbReference>
<protein>
    <recommendedName>
        <fullName evidence="3">Restriction endonuclease</fullName>
    </recommendedName>
</protein>
<organism evidence="1 2">
    <name type="scientific">Pseudonocardia yunnanensis</name>
    <dbReference type="NCBI Taxonomy" id="58107"/>
    <lineage>
        <taxon>Bacteria</taxon>
        <taxon>Bacillati</taxon>
        <taxon>Actinomycetota</taxon>
        <taxon>Actinomycetes</taxon>
        <taxon>Pseudonocardiales</taxon>
        <taxon>Pseudonocardiaceae</taxon>
        <taxon>Pseudonocardia</taxon>
    </lineage>
</organism>
<evidence type="ECO:0000313" key="2">
    <source>
        <dbReference type="Proteomes" id="UP001597114"/>
    </source>
</evidence>
<proteinExistence type="predicted"/>
<evidence type="ECO:0000313" key="1">
    <source>
        <dbReference type="EMBL" id="MFD1524375.1"/>
    </source>
</evidence>
<sequence>MISPSALRGYVLEELLAGELRHTGFLLLVDSSQDPLALAQASNGLRVRGRGADHQVDVLGELEWEIPFSLPVRLFVEAKYRDAPVGISDVRNAVGVINDVNEHYSAAAARGAAPGYFRRFHYRYSLFSASGFTADAEQFAFTQQISLVDLSAPARRRILRTAFETAEVLREMAFNSGLRKFPVNQMREAFRRALGTWPLSDDSGTGSRYSEGFEAAYSRASASSMQDGDLLPLSGLAQVAADLVEAVDGSLYFAVTNTPFLIVVHREGVQSDDSSESVVSAQAEFEGPRLPRPARLTSTSRTSADAEWALVTSDQEIVRFSTTPSVERAVLSYEAGDRSRHAGTRTITIMDGAGGTPLLFEPLDEVTRESRQASAFDPGYLYRDDIDYVDLPIDIWTHEAMELLLKRLRDERRPQAEVIVEAARRGGRISRDLVYQIAGFSPDRTLRGFTKPPRRIAAQLIARGQLDPDAPPPLVAVYRKGVLATHFQVPREFAEFYLD</sequence>
<reference evidence="2" key="1">
    <citation type="journal article" date="2019" name="Int. J. Syst. Evol. Microbiol.">
        <title>The Global Catalogue of Microorganisms (GCM) 10K type strain sequencing project: providing services to taxonomists for standard genome sequencing and annotation.</title>
        <authorList>
            <consortium name="The Broad Institute Genomics Platform"/>
            <consortium name="The Broad Institute Genome Sequencing Center for Infectious Disease"/>
            <person name="Wu L."/>
            <person name="Ma J."/>
        </authorList>
    </citation>
    <scope>NUCLEOTIDE SEQUENCE [LARGE SCALE GENOMIC DNA]</scope>
    <source>
        <strain evidence="2">CCM 7043</strain>
    </source>
</reference>